<comment type="caution">
    <text evidence="1">The sequence shown here is derived from an EMBL/GenBank/DDBJ whole genome shotgun (WGS) entry which is preliminary data.</text>
</comment>
<proteinExistence type="predicted"/>
<reference evidence="1" key="1">
    <citation type="journal article" date="2014" name="Front. Microbiol.">
        <title>High frequency of phylogenetically diverse reductive dehalogenase-homologous genes in deep subseafloor sedimentary metagenomes.</title>
        <authorList>
            <person name="Kawai M."/>
            <person name="Futagami T."/>
            <person name="Toyoda A."/>
            <person name="Takaki Y."/>
            <person name="Nishi S."/>
            <person name="Hori S."/>
            <person name="Arai W."/>
            <person name="Tsubouchi T."/>
            <person name="Morono Y."/>
            <person name="Uchiyama I."/>
            <person name="Ito T."/>
            <person name="Fujiyama A."/>
            <person name="Inagaki F."/>
            <person name="Takami H."/>
        </authorList>
    </citation>
    <scope>NUCLEOTIDE SEQUENCE</scope>
    <source>
        <strain evidence="1">Expedition CK06-06</strain>
    </source>
</reference>
<dbReference type="EMBL" id="BARU01026465">
    <property type="protein sequence ID" value="GAH76205.1"/>
    <property type="molecule type" value="Genomic_DNA"/>
</dbReference>
<dbReference type="AlphaFoldDB" id="X1J3X3"/>
<organism evidence="1">
    <name type="scientific">marine sediment metagenome</name>
    <dbReference type="NCBI Taxonomy" id="412755"/>
    <lineage>
        <taxon>unclassified sequences</taxon>
        <taxon>metagenomes</taxon>
        <taxon>ecological metagenomes</taxon>
    </lineage>
</organism>
<feature type="non-terminal residue" evidence="1">
    <location>
        <position position="1"/>
    </location>
</feature>
<feature type="non-terminal residue" evidence="1">
    <location>
        <position position="271"/>
    </location>
</feature>
<name>X1J3X3_9ZZZZ</name>
<sequence>TTFNYFTFQIKRDIKKKVESIVKKQGEVTEDQINQITADVIKEHFYMWEKAKILPSISKNHIETIINKHKDVINKVIKEVFEKLPISANFLNQLRKISASLFSKDIFPAEVSGVVIAGFGEKDTFPSLKSFDIEGIVNNKLKYKEGVSGEINFENIATIIPFAQGEMVYTFMEGIDPYLQNEIEGYLSEIFDKYPEIIVENIEKFDESEKKRLNQKLKDLSNKIFKDYQKNVTSYRREHYVYPVTRVVGMLPKDELAAMAESLVSLTSFKR</sequence>
<protein>
    <submittedName>
        <fullName evidence="1">Uncharacterized protein</fullName>
    </submittedName>
</protein>
<gene>
    <name evidence="1" type="ORF">S03H2_42503</name>
</gene>
<evidence type="ECO:0000313" key="1">
    <source>
        <dbReference type="EMBL" id="GAH76205.1"/>
    </source>
</evidence>
<accession>X1J3X3</accession>